<protein>
    <submittedName>
        <fullName evidence="1">Uncharacterized protein</fullName>
    </submittedName>
</protein>
<organism evidence="1 2">
    <name type="scientific">Xylaria curta</name>
    <dbReference type="NCBI Taxonomy" id="42375"/>
    <lineage>
        <taxon>Eukaryota</taxon>
        <taxon>Fungi</taxon>
        <taxon>Dikarya</taxon>
        <taxon>Ascomycota</taxon>
        <taxon>Pezizomycotina</taxon>
        <taxon>Sordariomycetes</taxon>
        <taxon>Xylariomycetidae</taxon>
        <taxon>Xylariales</taxon>
        <taxon>Xylariaceae</taxon>
        <taxon>Xylaria</taxon>
    </lineage>
</organism>
<name>A0ACC1P118_9PEZI</name>
<dbReference type="Proteomes" id="UP001143856">
    <property type="component" value="Unassembled WGS sequence"/>
</dbReference>
<reference evidence="1" key="1">
    <citation type="submission" date="2022-10" db="EMBL/GenBank/DDBJ databases">
        <title>Genome Sequence of Xylaria curta.</title>
        <authorList>
            <person name="Buettner E."/>
        </authorList>
    </citation>
    <scope>NUCLEOTIDE SEQUENCE</scope>
    <source>
        <strain evidence="1">Babe10</strain>
    </source>
</reference>
<proteinExistence type="predicted"/>
<comment type="caution">
    <text evidence="1">The sequence shown here is derived from an EMBL/GenBank/DDBJ whole genome shotgun (WGS) entry which is preliminary data.</text>
</comment>
<evidence type="ECO:0000313" key="2">
    <source>
        <dbReference type="Proteomes" id="UP001143856"/>
    </source>
</evidence>
<dbReference type="EMBL" id="JAPDGR010001304">
    <property type="protein sequence ID" value="KAJ2984401.1"/>
    <property type="molecule type" value="Genomic_DNA"/>
</dbReference>
<gene>
    <name evidence="1" type="ORF">NUW58_g6077</name>
</gene>
<keyword evidence="2" id="KW-1185">Reference proteome</keyword>
<sequence>MTILMFLYMNNLGQWICAFAPSFTVISNVLPFFFVIFSLINGVVQPYSMLPVFWRYLGYYVNPSTYWIGRTLAATLDGSPIQCDVSETARFDTPSGQTCQEYAGTYADFAGGYLLNPDARADCQYCPYSSGNQYLAILNIDADQKRRNFGIFFAFCIFNWVLVYFFIYTVRIRNWKFGFGYIFGTLGKFVDILKKPLKRFSKNK</sequence>
<accession>A0ACC1P118</accession>
<evidence type="ECO:0000313" key="1">
    <source>
        <dbReference type="EMBL" id="KAJ2984401.1"/>
    </source>
</evidence>